<proteinExistence type="predicted"/>
<name>A0ABU6WJU4_9FABA</name>
<dbReference type="Proteomes" id="UP001341840">
    <property type="component" value="Unassembled WGS sequence"/>
</dbReference>
<evidence type="ECO:0000256" key="1">
    <source>
        <dbReference type="SAM" id="MobiDB-lite"/>
    </source>
</evidence>
<comment type="caution">
    <text evidence="2">The sequence shown here is derived from an EMBL/GenBank/DDBJ whole genome shotgun (WGS) entry which is preliminary data.</text>
</comment>
<keyword evidence="3" id="KW-1185">Reference proteome</keyword>
<sequence>MEHSRSWMYDRVYANRGGLKPSFITGLDCFLQYCMTLDDYTEFEKIRCPFGLGGYNASNDDPGMKSWDDNVLRYESMVADAFPQFDPIEEDSEGEEHHDLNPERNPEHKDDPDYV</sequence>
<accession>A0ABU6WJU4</accession>
<reference evidence="2 3" key="1">
    <citation type="journal article" date="2023" name="Plants (Basel)">
        <title>Bridging the Gap: Combining Genomics and Transcriptomics Approaches to Understand Stylosanthes scabra, an Orphan Legume from the Brazilian Caatinga.</title>
        <authorList>
            <person name="Ferreira-Neto J.R.C."/>
            <person name="da Silva M.D."/>
            <person name="Binneck E."/>
            <person name="de Melo N.F."/>
            <person name="da Silva R.H."/>
            <person name="de Melo A.L.T.M."/>
            <person name="Pandolfi V."/>
            <person name="Bustamante F.O."/>
            <person name="Brasileiro-Vidal A.C."/>
            <person name="Benko-Iseppon A.M."/>
        </authorList>
    </citation>
    <scope>NUCLEOTIDE SEQUENCE [LARGE SCALE GENOMIC DNA]</scope>
    <source>
        <tissue evidence="2">Leaves</tissue>
    </source>
</reference>
<evidence type="ECO:0000313" key="3">
    <source>
        <dbReference type="Proteomes" id="UP001341840"/>
    </source>
</evidence>
<protein>
    <submittedName>
        <fullName evidence="2">Uncharacterized protein</fullName>
    </submittedName>
</protein>
<evidence type="ECO:0000313" key="2">
    <source>
        <dbReference type="EMBL" id="MED6184835.1"/>
    </source>
</evidence>
<feature type="region of interest" description="Disordered" evidence="1">
    <location>
        <begin position="83"/>
        <end position="115"/>
    </location>
</feature>
<feature type="compositionally biased region" description="Basic and acidic residues" evidence="1">
    <location>
        <begin position="95"/>
        <end position="115"/>
    </location>
</feature>
<gene>
    <name evidence="2" type="ORF">PIB30_051285</name>
</gene>
<dbReference type="EMBL" id="JASCZI010181604">
    <property type="protein sequence ID" value="MED6184835.1"/>
    <property type="molecule type" value="Genomic_DNA"/>
</dbReference>
<organism evidence="2 3">
    <name type="scientific">Stylosanthes scabra</name>
    <dbReference type="NCBI Taxonomy" id="79078"/>
    <lineage>
        <taxon>Eukaryota</taxon>
        <taxon>Viridiplantae</taxon>
        <taxon>Streptophyta</taxon>
        <taxon>Embryophyta</taxon>
        <taxon>Tracheophyta</taxon>
        <taxon>Spermatophyta</taxon>
        <taxon>Magnoliopsida</taxon>
        <taxon>eudicotyledons</taxon>
        <taxon>Gunneridae</taxon>
        <taxon>Pentapetalae</taxon>
        <taxon>rosids</taxon>
        <taxon>fabids</taxon>
        <taxon>Fabales</taxon>
        <taxon>Fabaceae</taxon>
        <taxon>Papilionoideae</taxon>
        <taxon>50 kb inversion clade</taxon>
        <taxon>dalbergioids sensu lato</taxon>
        <taxon>Dalbergieae</taxon>
        <taxon>Pterocarpus clade</taxon>
        <taxon>Stylosanthes</taxon>
    </lineage>
</organism>